<organism evidence="2 3">
    <name type="scientific">Candidatus Methylocalor cossyra</name>
    <dbReference type="NCBI Taxonomy" id="3108543"/>
    <lineage>
        <taxon>Bacteria</taxon>
        <taxon>Pseudomonadati</taxon>
        <taxon>Pseudomonadota</taxon>
        <taxon>Gammaproteobacteria</taxon>
        <taxon>Methylococcales</taxon>
        <taxon>Methylococcaceae</taxon>
        <taxon>Candidatus Methylocalor</taxon>
    </lineage>
</organism>
<reference evidence="2 3" key="1">
    <citation type="submission" date="2024-04" db="EMBL/GenBank/DDBJ databases">
        <authorList>
            <person name="Cremers G."/>
        </authorList>
    </citation>
    <scope>NUCLEOTIDE SEQUENCE [LARGE SCALE GENOMIC DNA]</scope>
    <source>
        <strain evidence="2">MeCH1-AG</strain>
    </source>
</reference>
<sequence length="41" mass="4605">MDLADLFEVLVMDVLFLSLILVFFLLTLGLLYGCDKLRGSP</sequence>
<gene>
    <name evidence="2" type="ORF">MECH1_V1_0924</name>
</gene>
<keyword evidence="1" id="KW-0472">Membrane</keyword>
<dbReference type="EMBL" id="OZ026884">
    <property type="protein sequence ID" value="CAL1239700.1"/>
    <property type="molecule type" value="Genomic_DNA"/>
</dbReference>
<keyword evidence="1" id="KW-0812">Transmembrane</keyword>
<accession>A0ABM9NGR7</accession>
<name>A0ABM9NGR7_9GAMM</name>
<keyword evidence="1" id="KW-1133">Transmembrane helix</keyword>
<evidence type="ECO:0000313" key="3">
    <source>
        <dbReference type="Proteomes" id="UP001497493"/>
    </source>
</evidence>
<protein>
    <submittedName>
        <fullName evidence="2">Uncharacterized protein</fullName>
    </submittedName>
</protein>
<feature type="transmembrane region" description="Helical" evidence="1">
    <location>
        <begin position="6"/>
        <end position="32"/>
    </location>
</feature>
<evidence type="ECO:0000313" key="2">
    <source>
        <dbReference type="EMBL" id="CAL1239700.1"/>
    </source>
</evidence>
<dbReference type="Proteomes" id="UP001497493">
    <property type="component" value="Chromosome"/>
</dbReference>
<evidence type="ECO:0000256" key="1">
    <source>
        <dbReference type="SAM" id="Phobius"/>
    </source>
</evidence>
<proteinExistence type="predicted"/>
<keyword evidence="3" id="KW-1185">Reference proteome</keyword>